<accession>A0A0D2N3B1</accession>
<proteinExistence type="predicted"/>
<feature type="region of interest" description="Disordered" evidence="1">
    <location>
        <begin position="481"/>
        <end position="513"/>
    </location>
</feature>
<dbReference type="PANTHER" id="PTHR46336:SF3">
    <property type="entry name" value="BTB_POZ DOMAIN-CONTAINING PROTEIN POB1"/>
    <property type="match status" value="1"/>
</dbReference>
<protein>
    <recommendedName>
        <fullName evidence="4">BACK domain-containing protein</fullName>
    </recommendedName>
</protein>
<sequence length="631" mass="63927">MGGPNGKCFSFAYGDPRRADVRVLIAVAPADTSTAGSDRQHSSSGGAGGSSDGSCSSGDVAGARVVCEIPAHAILLEEASAWARAALHEHWSSGTARAGHGSSDGVTLRLVVECEAQAEAAALLMASLYCGDGSAALAGASQPQLLQVLQLADRFGAPRAAAAACRLLCATPPSSLDWSAVSAAYRLPAALRELPDFAAVMDWVRHGMMARLGDLEAALGDEEARRKLAALPFEAVVELLTNDGTRAASENSCYCAAAEWLADQPRGGTPRQRAALAACLRLPHLTPLMLTTAAARCPWLGARFSAAELLACAALAALPDPSRREELLLGPGQPAAAHAAWRLPPRRLSQAARRLALRLDARVEQLRALHEAAAAAAAAAVAGCGGDGSAGVDGGGAGLQVAKASLAGPKAYFNGWEGFVEVQARGRRVGPTTGRPAAPGDNSSGGGDGGAGVEVEFGLFVRLELPQALRALLASSDAAAAAADDDNSPSIGAKRGRAAPPGKGADAAPGGSAPAAAARPAALCCAERVELLAFAPASAEQVADPGPSRGAGGRGRDGRTGEARGGDDGAAGAVLRHNLGAACFSEDKGWGLPRFFGVPAARFWDERPWRELGLIGPEGRLAVGAVVTGLR</sequence>
<dbReference type="STRING" id="145388.A0A0D2N3B1"/>
<feature type="compositionally biased region" description="Low complexity" evidence="1">
    <location>
        <begin position="429"/>
        <end position="442"/>
    </location>
</feature>
<reference evidence="2 3" key="1">
    <citation type="journal article" date="2013" name="BMC Genomics">
        <title>Reconstruction of the lipid metabolism for the microalga Monoraphidium neglectum from its genome sequence reveals characteristics suitable for biofuel production.</title>
        <authorList>
            <person name="Bogen C."/>
            <person name="Al-Dilaimi A."/>
            <person name="Albersmeier A."/>
            <person name="Wichmann J."/>
            <person name="Grundmann M."/>
            <person name="Rupp O."/>
            <person name="Lauersen K.J."/>
            <person name="Blifernez-Klassen O."/>
            <person name="Kalinowski J."/>
            <person name="Goesmann A."/>
            <person name="Mussgnug J.H."/>
            <person name="Kruse O."/>
        </authorList>
    </citation>
    <scope>NUCLEOTIDE SEQUENCE [LARGE SCALE GENOMIC DNA]</scope>
    <source>
        <strain evidence="2 3">SAG 48.87</strain>
    </source>
</reference>
<dbReference type="GeneID" id="25727877"/>
<name>A0A0D2N3B1_9CHLO</name>
<dbReference type="EMBL" id="KK100320">
    <property type="protein sequence ID" value="KIZ06877.1"/>
    <property type="molecule type" value="Genomic_DNA"/>
</dbReference>
<keyword evidence="3" id="KW-1185">Reference proteome</keyword>
<gene>
    <name evidence="2" type="ORF">MNEG_1069</name>
</gene>
<dbReference type="OrthoDB" id="549425at2759"/>
<feature type="compositionally biased region" description="Basic and acidic residues" evidence="1">
    <location>
        <begin position="554"/>
        <end position="567"/>
    </location>
</feature>
<feature type="region of interest" description="Disordered" evidence="1">
    <location>
        <begin position="539"/>
        <end position="569"/>
    </location>
</feature>
<feature type="compositionally biased region" description="Low complexity" evidence="1">
    <location>
        <begin position="498"/>
        <end position="513"/>
    </location>
</feature>
<dbReference type="Gene3D" id="3.30.710.10">
    <property type="entry name" value="Potassium Channel Kv1.1, Chain A"/>
    <property type="match status" value="1"/>
</dbReference>
<dbReference type="KEGG" id="mng:MNEG_1069"/>
<feature type="region of interest" description="Disordered" evidence="1">
    <location>
        <begin position="427"/>
        <end position="449"/>
    </location>
</feature>
<evidence type="ECO:0000313" key="2">
    <source>
        <dbReference type="EMBL" id="KIZ06877.1"/>
    </source>
</evidence>
<dbReference type="RefSeq" id="XP_013905896.1">
    <property type="nucleotide sequence ID" value="XM_014050442.1"/>
</dbReference>
<dbReference type="InterPro" id="IPR011333">
    <property type="entry name" value="SKP1/BTB/POZ_sf"/>
</dbReference>
<dbReference type="InterPro" id="IPR045890">
    <property type="entry name" value="POB1-like"/>
</dbReference>
<feature type="region of interest" description="Disordered" evidence="1">
    <location>
        <begin position="32"/>
        <end position="53"/>
    </location>
</feature>
<dbReference type="Proteomes" id="UP000054498">
    <property type="component" value="Unassembled WGS sequence"/>
</dbReference>
<evidence type="ECO:0008006" key="4">
    <source>
        <dbReference type="Google" id="ProtNLM"/>
    </source>
</evidence>
<dbReference type="AlphaFoldDB" id="A0A0D2N3B1"/>
<evidence type="ECO:0000313" key="3">
    <source>
        <dbReference type="Proteomes" id="UP000054498"/>
    </source>
</evidence>
<dbReference type="PANTHER" id="PTHR46336">
    <property type="entry name" value="OS02G0260700 PROTEIN"/>
    <property type="match status" value="1"/>
</dbReference>
<organism evidence="2 3">
    <name type="scientific">Monoraphidium neglectum</name>
    <dbReference type="NCBI Taxonomy" id="145388"/>
    <lineage>
        <taxon>Eukaryota</taxon>
        <taxon>Viridiplantae</taxon>
        <taxon>Chlorophyta</taxon>
        <taxon>core chlorophytes</taxon>
        <taxon>Chlorophyceae</taxon>
        <taxon>CS clade</taxon>
        <taxon>Sphaeropleales</taxon>
        <taxon>Selenastraceae</taxon>
        <taxon>Monoraphidium</taxon>
    </lineage>
</organism>
<evidence type="ECO:0000256" key="1">
    <source>
        <dbReference type="SAM" id="MobiDB-lite"/>
    </source>
</evidence>